<organism evidence="1">
    <name type="scientific">Echinostoma caproni</name>
    <dbReference type="NCBI Taxonomy" id="27848"/>
    <lineage>
        <taxon>Eukaryota</taxon>
        <taxon>Metazoa</taxon>
        <taxon>Spiralia</taxon>
        <taxon>Lophotrochozoa</taxon>
        <taxon>Platyhelminthes</taxon>
        <taxon>Trematoda</taxon>
        <taxon>Digenea</taxon>
        <taxon>Plagiorchiida</taxon>
        <taxon>Echinostomata</taxon>
        <taxon>Echinostomatoidea</taxon>
        <taxon>Echinostomatidae</taxon>
        <taxon>Echinostoma</taxon>
    </lineage>
</organism>
<proteinExistence type="predicted"/>
<dbReference type="AlphaFoldDB" id="A0A183B6Z1"/>
<sequence length="51" mass="5746">LHPKYRRQQDRCPAEEHPLDILSCSAPGLTKSLLTLGTALFSTRLLHTFIV</sequence>
<dbReference type="WBParaSite" id="ECPE_0001501601-mRNA-1">
    <property type="protein sequence ID" value="ECPE_0001501601-mRNA-1"/>
    <property type="gene ID" value="ECPE_0001501601"/>
</dbReference>
<evidence type="ECO:0000313" key="1">
    <source>
        <dbReference type="WBParaSite" id="ECPE_0001501601-mRNA-1"/>
    </source>
</evidence>
<name>A0A183B6Z1_9TREM</name>
<protein>
    <submittedName>
        <fullName evidence="1">SNF2_N domain-containing protein</fullName>
    </submittedName>
</protein>
<reference evidence="1" key="1">
    <citation type="submission" date="2016-06" db="UniProtKB">
        <authorList>
            <consortium name="WormBaseParasite"/>
        </authorList>
    </citation>
    <scope>IDENTIFICATION</scope>
</reference>
<accession>A0A183B6Z1</accession>